<keyword evidence="2" id="KW-1133">Transmembrane helix</keyword>
<dbReference type="InterPro" id="IPR053019">
    <property type="entry name" value="GATA_zinc_finger"/>
</dbReference>
<keyword evidence="2" id="KW-0472">Membrane</keyword>
<dbReference type="OMA" id="FIEATMV"/>
<organism evidence="3 4">
    <name type="scientific">Dictyostelium discoideum</name>
    <name type="common">Social amoeba</name>
    <dbReference type="NCBI Taxonomy" id="44689"/>
    <lineage>
        <taxon>Eukaryota</taxon>
        <taxon>Amoebozoa</taxon>
        <taxon>Evosea</taxon>
        <taxon>Eumycetozoa</taxon>
        <taxon>Dictyostelia</taxon>
        <taxon>Dictyosteliales</taxon>
        <taxon>Dictyosteliaceae</taxon>
        <taxon>Dictyostelium</taxon>
    </lineage>
</organism>
<feature type="transmembrane region" description="Helical" evidence="2">
    <location>
        <begin position="170"/>
        <end position="189"/>
    </location>
</feature>
<gene>
    <name evidence="3" type="ORF">DDB_G0290977</name>
</gene>
<dbReference type="PANTHER" id="PTHR23353">
    <property type="entry name" value="RAB-GAP/TBC-RELATED"/>
    <property type="match status" value="1"/>
</dbReference>
<proteinExistence type="predicted"/>
<dbReference type="eggNOG" id="ENOG502RD9S">
    <property type="taxonomic scope" value="Eukaryota"/>
</dbReference>
<feature type="region of interest" description="Disordered" evidence="1">
    <location>
        <begin position="99"/>
        <end position="125"/>
    </location>
</feature>
<evidence type="ECO:0000313" key="4">
    <source>
        <dbReference type="Proteomes" id="UP000002195"/>
    </source>
</evidence>
<dbReference type="VEuPathDB" id="AmoebaDB:DDB_G0290977"/>
<feature type="compositionally biased region" description="Basic and acidic residues" evidence="1">
    <location>
        <begin position="1"/>
        <end position="20"/>
    </location>
</feature>
<feature type="transmembrane region" description="Helical" evidence="2">
    <location>
        <begin position="465"/>
        <end position="484"/>
    </location>
</feature>
<dbReference type="AlphaFoldDB" id="Q54FA6"/>
<evidence type="ECO:0008006" key="5">
    <source>
        <dbReference type="Google" id="ProtNLM"/>
    </source>
</evidence>
<dbReference type="FunCoup" id="Q54FA6">
    <property type="interactions" value="435"/>
</dbReference>
<feature type="region of interest" description="Disordered" evidence="1">
    <location>
        <begin position="369"/>
        <end position="392"/>
    </location>
</feature>
<sequence>MDKERGGGELNKSPDKKDNDIQNIVIINDHSDINDHQNNNDKEPLLKKQQNLKKQIDENNYINGYNINSKRLTTTTTTTTQSNKDTMINIENSQQICNNSNNNNIDNSNNNNNINNNNNNNNLKKKNDMVRSYENNIIYKTEGPFNETIPIMIKDDETGPLNLPFTFLRGLWVIILVAIFLLLATSYFIEYRFLDLHPNNNGERAIHYTFIATRPVVLVPLIFIIPLYGLNDRKTSKYSFFIGIALVLNIIGDCIYSIQINDQLENVANSSGGGGTDGDTNSRQENQNLLLNEMMYLFSLIFYMCSRLMYTIAFLIGIGKNIKPRLFHSIPFYVYSATLILLIVFSKSISPYMSRNTFQPLPDLEPNSNNNNYNYNNNNGTVSGGGDSDSSSDLTDVDPAHFSLICIYGFIEATMVWRAISLTSSFPGTSPSKMLLWLGVLGATTFGIVDTLLVINSYYHPINAIFYLSTGGIWLGTSLIVFSIPRRPDVKDYIFKVFRLNKRGIKIISKSRAFENTLVKENSINRKSSINN</sequence>
<dbReference type="GO" id="GO:0004402">
    <property type="term" value="F:histone acetyltransferase activity"/>
    <property type="evidence" value="ECO:0000318"/>
    <property type="project" value="GO_Central"/>
</dbReference>
<evidence type="ECO:0000256" key="1">
    <source>
        <dbReference type="SAM" id="MobiDB-lite"/>
    </source>
</evidence>
<dbReference type="PANTHER" id="PTHR23353:SF23">
    <property type="entry name" value="PROTEIN HAIRLESS"/>
    <property type="match status" value="1"/>
</dbReference>
<comment type="caution">
    <text evidence="3">The sequence shown here is derived from an EMBL/GenBank/DDBJ whole genome shotgun (WGS) entry which is preliminary data.</text>
</comment>
<dbReference type="GeneID" id="8627932"/>
<dbReference type="RefSeq" id="XP_635431.1">
    <property type="nucleotide sequence ID" value="XM_630339.1"/>
</dbReference>
<protein>
    <recommendedName>
        <fullName evidence="5">Transmembrane protein</fullName>
    </recommendedName>
</protein>
<feature type="compositionally biased region" description="Low complexity" evidence="1">
    <location>
        <begin position="369"/>
        <end position="381"/>
    </location>
</feature>
<dbReference type="KEGG" id="ddi:DDB_G0290977"/>
<keyword evidence="4" id="KW-1185">Reference proteome</keyword>
<dbReference type="HOGENOM" id="CLU_512353_0_0_1"/>
<evidence type="ECO:0000256" key="2">
    <source>
        <dbReference type="SAM" id="Phobius"/>
    </source>
</evidence>
<feature type="transmembrane region" description="Helical" evidence="2">
    <location>
        <begin position="400"/>
        <end position="422"/>
    </location>
</feature>
<reference evidence="3 4" key="1">
    <citation type="journal article" date="2005" name="Nature">
        <title>The genome of the social amoeba Dictyostelium discoideum.</title>
        <authorList>
            <consortium name="The Dictyostelium discoideum Sequencing Consortium"/>
            <person name="Eichinger L."/>
            <person name="Pachebat J.A."/>
            <person name="Glockner G."/>
            <person name="Rajandream M.A."/>
            <person name="Sucgang R."/>
            <person name="Berriman M."/>
            <person name="Song J."/>
            <person name="Olsen R."/>
            <person name="Szafranski K."/>
            <person name="Xu Q."/>
            <person name="Tunggal B."/>
            <person name="Kummerfeld S."/>
            <person name="Madera M."/>
            <person name="Konfortov B.A."/>
            <person name="Rivero F."/>
            <person name="Bankier A.T."/>
            <person name="Lehmann R."/>
            <person name="Hamlin N."/>
            <person name="Davies R."/>
            <person name="Gaudet P."/>
            <person name="Fey P."/>
            <person name="Pilcher K."/>
            <person name="Chen G."/>
            <person name="Saunders D."/>
            <person name="Sodergren E."/>
            <person name="Davis P."/>
            <person name="Kerhornou A."/>
            <person name="Nie X."/>
            <person name="Hall N."/>
            <person name="Anjard C."/>
            <person name="Hemphill L."/>
            <person name="Bason N."/>
            <person name="Farbrother P."/>
            <person name="Desany B."/>
            <person name="Just E."/>
            <person name="Morio T."/>
            <person name="Rost R."/>
            <person name="Churcher C."/>
            <person name="Cooper J."/>
            <person name="Haydock S."/>
            <person name="van Driessche N."/>
            <person name="Cronin A."/>
            <person name="Goodhead I."/>
            <person name="Muzny D."/>
            <person name="Mourier T."/>
            <person name="Pain A."/>
            <person name="Lu M."/>
            <person name="Harper D."/>
            <person name="Lindsay R."/>
            <person name="Hauser H."/>
            <person name="James K."/>
            <person name="Quiles M."/>
            <person name="Madan Babu M."/>
            <person name="Saito T."/>
            <person name="Buchrieser C."/>
            <person name="Wardroper A."/>
            <person name="Felder M."/>
            <person name="Thangavelu M."/>
            <person name="Johnson D."/>
            <person name="Knights A."/>
            <person name="Loulseged H."/>
            <person name="Mungall K."/>
            <person name="Oliver K."/>
            <person name="Price C."/>
            <person name="Quail M.A."/>
            <person name="Urushihara H."/>
            <person name="Hernandez J."/>
            <person name="Rabbinowitsch E."/>
            <person name="Steffen D."/>
            <person name="Sanders M."/>
            <person name="Ma J."/>
            <person name="Kohara Y."/>
            <person name="Sharp S."/>
            <person name="Simmonds M."/>
            <person name="Spiegler S."/>
            <person name="Tivey A."/>
            <person name="Sugano S."/>
            <person name="White B."/>
            <person name="Walker D."/>
            <person name="Woodward J."/>
            <person name="Winckler T."/>
            <person name="Tanaka Y."/>
            <person name="Shaulsky G."/>
            <person name="Schleicher M."/>
            <person name="Weinstock G."/>
            <person name="Rosenthal A."/>
            <person name="Cox E.C."/>
            <person name="Chisholm R.L."/>
            <person name="Gibbs R."/>
            <person name="Loomis W.F."/>
            <person name="Platzer M."/>
            <person name="Kay R.R."/>
            <person name="Williams J."/>
            <person name="Dear P.H."/>
            <person name="Noegel A.A."/>
            <person name="Barrell B."/>
            <person name="Kuspa A."/>
        </authorList>
    </citation>
    <scope>NUCLEOTIDE SEQUENCE [LARGE SCALE GENOMIC DNA]</scope>
    <source>
        <strain evidence="3 4">AX4</strain>
    </source>
</reference>
<feature type="transmembrane region" description="Helical" evidence="2">
    <location>
        <begin position="295"/>
        <end position="318"/>
    </location>
</feature>
<evidence type="ECO:0000313" key="3">
    <source>
        <dbReference type="EMBL" id="EAL61919.1"/>
    </source>
</evidence>
<feature type="compositionally biased region" description="Low complexity" evidence="1">
    <location>
        <begin position="99"/>
        <end position="122"/>
    </location>
</feature>
<feature type="transmembrane region" description="Helical" evidence="2">
    <location>
        <begin position="240"/>
        <end position="258"/>
    </location>
</feature>
<feature type="transmembrane region" description="Helical" evidence="2">
    <location>
        <begin position="205"/>
        <end position="228"/>
    </location>
</feature>
<name>Q54FA6_DICDI</name>
<dbReference type="dictyBase" id="DDB_G0290977"/>
<dbReference type="Proteomes" id="UP000002195">
    <property type="component" value="Unassembled WGS sequence"/>
</dbReference>
<dbReference type="EMBL" id="AAFI02000174">
    <property type="protein sequence ID" value="EAL61919.1"/>
    <property type="molecule type" value="Genomic_DNA"/>
</dbReference>
<feature type="region of interest" description="Disordered" evidence="1">
    <location>
        <begin position="1"/>
        <end position="21"/>
    </location>
</feature>
<keyword evidence="2" id="KW-0812">Transmembrane</keyword>
<dbReference type="PaxDb" id="44689-DDB0189190"/>
<dbReference type="InParanoid" id="Q54FA6"/>
<feature type="transmembrane region" description="Helical" evidence="2">
    <location>
        <begin position="330"/>
        <end position="349"/>
    </location>
</feature>
<accession>Q54FA6</accession>
<feature type="transmembrane region" description="Helical" evidence="2">
    <location>
        <begin position="434"/>
        <end position="459"/>
    </location>
</feature>